<feature type="compositionally biased region" description="Low complexity" evidence="1">
    <location>
        <begin position="84"/>
        <end position="103"/>
    </location>
</feature>
<evidence type="ECO:0000313" key="2">
    <source>
        <dbReference type="EMBL" id="OIQ65684.1"/>
    </source>
</evidence>
<reference evidence="2" key="1">
    <citation type="submission" date="2016-10" db="EMBL/GenBank/DDBJ databases">
        <title>Sequence of Gallionella enrichment culture.</title>
        <authorList>
            <person name="Poehlein A."/>
            <person name="Muehling M."/>
            <person name="Daniel R."/>
        </authorList>
    </citation>
    <scope>NUCLEOTIDE SEQUENCE</scope>
</reference>
<feature type="compositionally biased region" description="Polar residues" evidence="1">
    <location>
        <begin position="104"/>
        <end position="124"/>
    </location>
</feature>
<organism evidence="2">
    <name type="scientific">mine drainage metagenome</name>
    <dbReference type="NCBI Taxonomy" id="410659"/>
    <lineage>
        <taxon>unclassified sequences</taxon>
        <taxon>metagenomes</taxon>
        <taxon>ecological metagenomes</taxon>
    </lineage>
</organism>
<gene>
    <name evidence="2" type="ORF">GALL_527570</name>
</gene>
<dbReference type="AlphaFoldDB" id="A0A1J5PDT4"/>
<name>A0A1J5PDT4_9ZZZZ</name>
<protein>
    <submittedName>
        <fullName evidence="2">Uncharacterized protein</fullName>
    </submittedName>
</protein>
<dbReference type="EMBL" id="MLJW01007135">
    <property type="protein sequence ID" value="OIQ65684.1"/>
    <property type="molecule type" value="Genomic_DNA"/>
</dbReference>
<comment type="caution">
    <text evidence="2">The sequence shown here is derived from an EMBL/GenBank/DDBJ whole genome shotgun (WGS) entry which is preliminary data.</text>
</comment>
<evidence type="ECO:0000256" key="1">
    <source>
        <dbReference type="SAM" id="MobiDB-lite"/>
    </source>
</evidence>
<sequence>MPAISISNPRKMNSGTARRIRWLMPSSMRPTSTISGVRVVSARYPKIASPNAKAIGTPANTQKPTTPTKKMTRLILPSGRSHGAASQKTATSSATDSTACSTSLMSPTLTSRSNANSAIRQTPTGSAAARQVLDICSAGVVIKLSS</sequence>
<accession>A0A1J5PDT4</accession>
<feature type="region of interest" description="Disordered" evidence="1">
    <location>
        <begin position="76"/>
        <end position="124"/>
    </location>
</feature>
<proteinExistence type="predicted"/>